<accession>S9QWG2</accession>
<comment type="caution">
    <text evidence="1">The sequence shown here is derived from an EMBL/GenBank/DDBJ whole genome shotgun (WGS) entry which is preliminary data.</text>
</comment>
<proteinExistence type="predicted"/>
<dbReference type="HOGENOM" id="CLU_067323_0_0_5"/>
<dbReference type="InterPro" id="IPR014942">
    <property type="entry name" value="AbiEii"/>
</dbReference>
<dbReference type="Pfam" id="PF08843">
    <property type="entry name" value="AbiEii"/>
    <property type="match status" value="1"/>
</dbReference>
<dbReference type="eggNOG" id="COG2253">
    <property type="taxonomic scope" value="Bacteria"/>
</dbReference>
<protein>
    <recommendedName>
        <fullName evidence="3">Ync</fullName>
    </recommendedName>
</protein>
<dbReference type="AlphaFoldDB" id="S9QWG2"/>
<keyword evidence="2" id="KW-1185">Reference proteome</keyword>
<dbReference type="STRING" id="1123237.Salmuc_01712"/>
<dbReference type="Proteomes" id="UP000015347">
    <property type="component" value="Unassembled WGS sequence"/>
</dbReference>
<sequence length="307" mass="34842">MSRYDKLKNTAKKDGRFIPAVIEQYAYTGFLRRLAQSEWSDFFALKGGMMMIPITGNVSRPTQDVDLHGAKELSLEELKSALRDISAVDLGENDDGVTFDIENINPDKDRTDGEMISGAKVSFDAWVGKGKARVRIDVGYENAITPELKTVNFPGQLKEEGDVELEMYPIETSISEKFRAMVYYGRSNSRLKDFFDIQTFRTLSDFDADIVATALERSCAKFGFSMPPLDEIPALDTDPENAENFRKQWQVFINKNKLDATSFEQCQLEIREFLAPVVDYMNDEGPNPGRWDPDTGWEIENQYALAM</sequence>
<reference evidence="2" key="1">
    <citation type="journal article" date="2014" name="Stand. Genomic Sci.">
        <title>Genome sequence of the exopolysaccharide-producing Salipiger mucosus type strain (DSM 16094(T)), a moderately halophilic member of the Roseobacter clade.</title>
        <authorList>
            <person name="Riedel T."/>
            <person name="Spring S."/>
            <person name="Fiebig A."/>
            <person name="Petersen J."/>
            <person name="Kyrpides N.C."/>
            <person name="Goker M."/>
            <person name="Klenk H.P."/>
        </authorList>
    </citation>
    <scope>NUCLEOTIDE SEQUENCE [LARGE SCALE GENOMIC DNA]</scope>
    <source>
        <strain evidence="2">DSM 16094</strain>
    </source>
</reference>
<evidence type="ECO:0000313" key="1">
    <source>
        <dbReference type="EMBL" id="EPX83937.1"/>
    </source>
</evidence>
<gene>
    <name evidence="1" type="ORF">Salmuc_01712</name>
</gene>
<name>S9QWG2_9RHOB</name>
<organism evidence="1 2">
    <name type="scientific">Salipiger mucosus DSM 16094</name>
    <dbReference type="NCBI Taxonomy" id="1123237"/>
    <lineage>
        <taxon>Bacteria</taxon>
        <taxon>Pseudomonadati</taxon>
        <taxon>Pseudomonadota</taxon>
        <taxon>Alphaproteobacteria</taxon>
        <taxon>Rhodobacterales</taxon>
        <taxon>Roseobacteraceae</taxon>
        <taxon>Salipiger</taxon>
    </lineage>
</organism>
<evidence type="ECO:0000313" key="2">
    <source>
        <dbReference type="Proteomes" id="UP000015347"/>
    </source>
</evidence>
<evidence type="ECO:0008006" key="3">
    <source>
        <dbReference type="Google" id="ProtNLM"/>
    </source>
</evidence>
<dbReference type="EMBL" id="APVH01000013">
    <property type="protein sequence ID" value="EPX83937.1"/>
    <property type="molecule type" value="Genomic_DNA"/>
</dbReference>